<keyword evidence="2" id="KW-0012">Acyltransferase</keyword>
<dbReference type="Gene3D" id="3.40.630.30">
    <property type="match status" value="1"/>
</dbReference>
<dbReference type="InterPro" id="IPR016181">
    <property type="entry name" value="Acyl_CoA_acyltransferase"/>
</dbReference>
<dbReference type="Pfam" id="PF00583">
    <property type="entry name" value="Acetyltransf_1"/>
    <property type="match status" value="1"/>
</dbReference>
<dbReference type="SUPFAM" id="SSF55729">
    <property type="entry name" value="Acyl-CoA N-acyltransferases (Nat)"/>
    <property type="match status" value="1"/>
</dbReference>
<dbReference type="InterPro" id="IPR000182">
    <property type="entry name" value="GNAT_dom"/>
</dbReference>
<dbReference type="RefSeq" id="WP_052443505.1">
    <property type="nucleotide sequence ID" value="NZ_CM020866.1"/>
</dbReference>
<organism evidence="2 3">
    <name type="scientific">Spiroplasma poulsonii</name>
    <dbReference type="NCBI Taxonomy" id="2138"/>
    <lineage>
        <taxon>Bacteria</taxon>
        <taxon>Bacillati</taxon>
        <taxon>Mycoplasmatota</taxon>
        <taxon>Mollicutes</taxon>
        <taxon>Entomoplasmatales</taxon>
        <taxon>Spiroplasmataceae</taxon>
        <taxon>Spiroplasma</taxon>
    </lineage>
</organism>
<dbReference type="AlphaFoldDB" id="A0A2P6FDS0"/>
<accession>A0A2P6FDS0</accession>
<evidence type="ECO:0000259" key="1">
    <source>
        <dbReference type="PROSITE" id="PS51186"/>
    </source>
</evidence>
<dbReference type="CDD" id="cd04301">
    <property type="entry name" value="NAT_SF"/>
    <property type="match status" value="1"/>
</dbReference>
<feature type="domain" description="N-acetyltransferase" evidence="1">
    <location>
        <begin position="5"/>
        <end position="104"/>
    </location>
</feature>
<protein>
    <submittedName>
        <fullName evidence="2">Putative N-acetyltransferase YjcF</fullName>
        <ecNumber evidence="2">2.3.1.-</ecNumber>
    </submittedName>
</protein>
<dbReference type="PROSITE" id="PS51186">
    <property type="entry name" value="GNAT"/>
    <property type="match status" value="1"/>
</dbReference>
<gene>
    <name evidence="2" type="primary">yjcF</name>
    <name evidence="2" type="ORF">SMSRO_SF014500</name>
</gene>
<dbReference type="GO" id="GO:0016747">
    <property type="term" value="F:acyltransferase activity, transferring groups other than amino-acyl groups"/>
    <property type="evidence" value="ECO:0007669"/>
    <property type="project" value="InterPro"/>
</dbReference>
<dbReference type="OrthoDB" id="9796171at2"/>
<comment type="caution">
    <text evidence="2">The sequence shown here is derived from an EMBL/GenBank/DDBJ whole genome shotgun (WGS) entry which is preliminary data.</text>
</comment>
<name>A0A2P6FDS0_9MOLU</name>
<keyword evidence="2" id="KW-0808">Transferase</keyword>
<keyword evidence="3" id="KW-1185">Reference proteome</keyword>
<dbReference type="EC" id="2.3.1.-" evidence="2"/>
<evidence type="ECO:0000313" key="2">
    <source>
        <dbReference type="EMBL" id="PQM31607.1"/>
    </source>
</evidence>
<reference evidence="2 3" key="1">
    <citation type="journal article" date="2015" name="MBio">
        <title>Genome sequence of the Drosophila melanogaster male-killing Spiroplasma strain MSRO endosymbiont.</title>
        <authorList>
            <person name="Paredes J.C."/>
            <person name="Herren J.K."/>
            <person name="Schupfer F."/>
            <person name="Marin R."/>
            <person name="Claverol S."/>
            <person name="Kuo C.H."/>
            <person name="Lemaitre B."/>
            <person name="Beven L."/>
        </authorList>
    </citation>
    <scope>NUCLEOTIDE SEQUENCE [LARGE SCALE GENOMIC DNA]</scope>
    <source>
        <strain evidence="2 3">MSRO</strain>
    </source>
</reference>
<proteinExistence type="predicted"/>
<dbReference type="EMBL" id="JTLV02000001">
    <property type="protein sequence ID" value="PQM31607.1"/>
    <property type="molecule type" value="Genomic_DNA"/>
</dbReference>
<dbReference type="STRING" id="2138.SMSRO_v1c13740"/>
<dbReference type="Proteomes" id="UP000031565">
    <property type="component" value="Unassembled WGS sequence"/>
</dbReference>
<sequence>MQNTIIFKSAKGTNNSIYTDALIIRKVVFVDEQHVPLAEEVDQYDQTANHLVGYYDNKPVCCARILQQDENWFLGRIAVLKSYRHHQVGTVLLQTLLNYVQTNH</sequence>
<evidence type="ECO:0000313" key="3">
    <source>
        <dbReference type="Proteomes" id="UP000031565"/>
    </source>
</evidence>